<feature type="binding site" evidence="12">
    <location>
        <position position="68"/>
    </location>
    <ligand>
        <name>substrate</name>
    </ligand>
</feature>
<feature type="binding site" evidence="12">
    <location>
        <position position="132"/>
    </location>
    <ligand>
        <name>substrate</name>
    </ligand>
</feature>
<dbReference type="Pfam" id="PF00576">
    <property type="entry name" value="Transthyretin"/>
    <property type="match status" value="1"/>
</dbReference>
<comment type="subcellular location">
    <subcellularLocation>
        <location evidence="3">Peroxisome</location>
    </subcellularLocation>
</comment>
<dbReference type="PANTHER" id="PTHR10395:SF11">
    <property type="entry name" value="5-HYDROXYISOURATE HYDROLASE"/>
    <property type="match status" value="1"/>
</dbReference>
<evidence type="ECO:0000256" key="11">
    <source>
        <dbReference type="ARBA" id="ARBA00060539"/>
    </source>
</evidence>
<dbReference type="EC" id="3.5.2.17" evidence="6 13"/>
<evidence type="ECO:0000256" key="7">
    <source>
        <dbReference type="ARBA" id="ARBA00017539"/>
    </source>
</evidence>
<evidence type="ECO:0000313" key="15">
    <source>
        <dbReference type="Ensembl" id="ENSECRP00000032420.1"/>
    </source>
</evidence>
<dbReference type="FunFam" id="2.60.40.180:FF:000004">
    <property type="entry name" value="5-hydroxyisourate hydrolase"/>
    <property type="match status" value="1"/>
</dbReference>
<dbReference type="InterPro" id="IPR000895">
    <property type="entry name" value="Transthyretin/HIU_hydrolase"/>
</dbReference>
<evidence type="ECO:0000256" key="13">
    <source>
        <dbReference type="RuleBase" id="RU361270"/>
    </source>
</evidence>
<dbReference type="GO" id="GO:0033971">
    <property type="term" value="F:hydroxyisourate hydrolase activity"/>
    <property type="evidence" value="ECO:0007669"/>
    <property type="project" value="UniProtKB-EC"/>
</dbReference>
<evidence type="ECO:0000256" key="4">
    <source>
        <dbReference type="ARBA" id="ARBA00009850"/>
    </source>
</evidence>
<keyword evidence="10" id="KW-0576">Peroxisome</keyword>
<evidence type="ECO:0000256" key="8">
    <source>
        <dbReference type="ARBA" id="ARBA00022631"/>
    </source>
</evidence>
<evidence type="ECO:0000313" key="16">
    <source>
        <dbReference type="Proteomes" id="UP000694620"/>
    </source>
</evidence>
<keyword evidence="16" id="KW-1185">Reference proteome</keyword>
<dbReference type="GeneTree" id="ENSGT00940000153229"/>
<dbReference type="Ensembl" id="ENSECRT00000033142.1">
    <property type="protein sequence ID" value="ENSECRP00000032420.1"/>
    <property type="gene ID" value="ENSECRG00000021956.1"/>
</dbReference>
<protein>
    <recommendedName>
        <fullName evidence="7 13">5-hydroxyisourate hydrolase</fullName>
        <shortName evidence="13">HIU hydrolase</shortName>
        <shortName evidence="13">HIUHase</shortName>
        <ecNumber evidence="6 13">3.5.2.17</ecNumber>
    </recommendedName>
</protein>
<dbReference type="Gene3D" id="2.60.40.180">
    <property type="entry name" value="Transthyretin/hydroxyisourate hydrolase domain"/>
    <property type="match status" value="1"/>
</dbReference>
<comment type="function">
    <text evidence="2">Catalyzes the hydrolysis of 5-hydroxyisourate (HIU) to 2-oxo-4-hydroxy-4-carboxy-5-ureidoimidazoline (OHCU).</text>
</comment>
<evidence type="ECO:0000256" key="3">
    <source>
        <dbReference type="ARBA" id="ARBA00004275"/>
    </source>
</evidence>
<dbReference type="SMART" id="SM00095">
    <property type="entry name" value="TR_THY"/>
    <property type="match status" value="1"/>
</dbReference>
<dbReference type="PRINTS" id="PR00189">
    <property type="entry name" value="TRNSTHYRETIN"/>
</dbReference>
<keyword evidence="9 13" id="KW-0378">Hydrolase</keyword>
<reference evidence="15" key="2">
    <citation type="submission" date="2025-09" db="UniProtKB">
        <authorList>
            <consortium name="Ensembl"/>
        </authorList>
    </citation>
    <scope>IDENTIFICATION</scope>
</reference>
<dbReference type="GO" id="GO:0006144">
    <property type="term" value="P:purine nucleobase metabolic process"/>
    <property type="evidence" value="ECO:0007669"/>
    <property type="project" value="UniProtKB-KW"/>
</dbReference>
<evidence type="ECO:0000256" key="9">
    <source>
        <dbReference type="ARBA" id="ARBA00022801"/>
    </source>
</evidence>
<dbReference type="InterPro" id="IPR014306">
    <property type="entry name" value="Hydroxyisourate_hydrolase"/>
</dbReference>
<dbReference type="InterPro" id="IPR023416">
    <property type="entry name" value="Transthyretin/HIU_hydrolase_d"/>
</dbReference>
<comment type="catalytic activity">
    <reaction evidence="1 13">
        <text>5-hydroxyisourate + H2O = 5-hydroxy-2-oxo-4-ureido-2,5-dihydro-1H-imidazole-5-carboxylate + H(+)</text>
        <dbReference type="Rhea" id="RHEA:23736"/>
        <dbReference type="ChEBI" id="CHEBI:15377"/>
        <dbReference type="ChEBI" id="CHEBI:15378"/>
        <dbReference type="ChEBI" id="CHEBI:18072"/>
        <dbReference type="ChEBI" id="CHEBI:58639"/>
        <dbReference type="EC" id="3.5.2.17"/>
    </reaction>
</comment>
<evidence type="ECO:0000256" key="2">
    <source>
        <dbReference type="ARBA" id="ARBA00002704"/>
    </source>
</evidence>
<feature type="binding site" evidence="12">
    <location>
        <position position="28"/>
    </location>
    <ligand>
        <name>substrate</name>
    </ligand>
</feature>
<evidence type="ECO:0000256" key="5">
    <source>
        <dbReference type="ARBA" id="ARBA00011881"/>
    </source>
</evidence>
<evidence type="ECO:0000256" key="1">
    <source>
        <dbReference type="ARBA" id="ARBA00001043"/>
    </source>
</evidence>
<comment type="similarity">
    <text evidence="4 13">Belongs to the transthyretin family. 5-hydroxyisourate hydrolase subfamily.</text>
</comment>
<evidence type="ECO:0000256" key="12">
    <source>
        <dbReference type="PIRSR" id="PIRSR600895-51"/>
    </source>
</evidence>
<dbReference type="PANTHER" id="PTHR10395">
    <property type="entry name" value="URICASE AND TRANSTHYRETIN-RELATED"/>
    <property type="match status" value="1"/>
</dbReference>
<evidence type="ECO:0000256" key="10">
    <source>
        <dbReference type="ARBA" id="ARBA00023140"/>
    </source>
</evidence>
<dbReference type="SUPFAM" id="SSF49472">
    <property type="entry name" value="Transthyretin (synonym: prealbumin)"/>
    <property type="match status" value="1"/>
</dbReference>
<dbReference type="NCBIfam" id="TIGR02962">
    <property type="entry name" value="hdxy_isourate"/>
    <property type="match status" value="1"/>
</dbReference>
<comment type="pathway">
    <text evidence="11">Purine metabolism; urate degradation; (S)-allantoin from urate: step 2/3.</text>
</comment>
<feature type="domain" description="Transthyretin/hydroxyisourate hydrolase" evidence="14">
    <location>
        <begin position="20"/>
        <end position="134"/>
    </location>
</feature>
<dbReference type="AlphaFoldDB" id="A0A8C4TLP2"/>
<reference evidence="15" key="1">
    <citation type="submission" date="2025-08" db="UniProtKB">
        <authorList>
            <consortium name="Ensembl"/>
        </authorList>
    </citation>
    <scope>IDENTIFICATION</scope>
</reference>
<dbReference type="CDD" id="cd05822">
    <property type="entry name" value="TLP_HIUase"/>
    <property type="match status" value="1"/>
</dbReference>
<keyword evidence="8 13" id="KW-0659">Purine metabolism</keyword>
<name>A0A8C4TLP2_ERPCA</name>
<comment type="subunit">
    <text evidence="5 13">Homotetramer.</text>
</comment>
<dbReference type="InterPro" id="IPR036817">
    <property type="entry name" value="Transthyretin/HIU_hydrolase_sf"/>
</dbReference>
<gene>
    <name evidence="15" type="primary">urahb</name>
</gene>
<organism evidence="15 16">
    <name type="scientific">Erpetoichthys calabaricus</name>
    <name type="common">Rope fish</name>
    <name type="synonym">Calamoichthys calabaricus</name>
    <dbReference type="NCBI Taxonomy" id="27687"/>
    <lineage>
        <taxon>Eukaryota</taxon>
        <taxon>Metazoa</taxon>
        <taxon>Chordata</taxon>
        <taxon>Craniata</taxon>
        <taxon>Vertebrata</taxon>
        <taxon>Euteleostomi</taxon>
        <taxon>Actinopterygii</taxon>
        <taxon>Polypteriformes</taxon>
        <taxon>Polypteridae</taxon>
        <taxon>Erpetoichthys</taxon>
    </lineage>
</organism>
<sequence length="135" mass="15152">EQRLDGVEGAREAQKHNSYTSGSILTTHVLNTANGIPAAHLGLSIHRADSVHSEWNFVSTGITNSDGRCFNLLTSETFTPGIYKIRFETGDYWNKLGEVGFYPYVEIIFNITDPTQKHHLPLLISRFSYSTYRGS</sequence>
<dbReference type="GO" id="GO:0005777">
    <property type="term" value="C:peroxisome"/>
    <property type="evidence" value="ECO:0007669"/>
    <property type="project" value="UniProtKB-SubCell"/>
</dbReference>
<accession>A0A8C4TLP2</accession>
<evidence type="ECO:0000259" key="14">
    <source>
        <dbReference type="SMART" id="SM00095"/>
    </source>
</evidence>
<dbReference type="Proteomes" id="UP000694620">
    <property type="component" value="Unassembled WGS sequence"/>
</dbReference>
<evidence type="ECO:0000256" key="6">
    <source>
        <dbReference type="ARBA" id="ARBA00012609"/>
    </source>
</evidence>
<proteinExistence type="inferred from homology"/>